<feature type="transmembrane region" description="Helical" evidence="1">
    <location>
        <begin position="73"/>
        <end position="97"/>
    </location>
</feature>
<name>A0A930UYJ0_9ACTN</name>
<proteinExistence type="predicted"/>
<accession>A0A930UYJ0</accession>
<evidence type="ECO:0000256" key="1">
    <source>
        <dbReference type="SAM" id="Phobius"/>
    </source>
</evidence>
<comment type="caution">
    <text evidence="2">The sequence shown here is derived from an EMBL/GenBank/DDBJ whole genome shotgun (WGS) entry which is preliminary data.</text>
</comment>
<dbReference type="RefSeq" id="WP_194501813.1">
    <property type="nucleotide sequence ID" value="NZ_JADIVZ010000001.1"/>
</dbReference>
<organism evidence="2 3">
    <name type="scientific">Nocardioides acrostichi</name>
    <dbReference type="NCBI Taxonomy" id="2784339"/>
    <lineage>
        <taxon>Bacteria</taxon>
        <taxon>Bacillati</taxon>
        <taxon>Actinomycetota</taxon>
        <taxon>Actinomycetes</taxon>
        <taxon>Propionibacteriales</taxon>
        <taxon>Nocardioidaceae</taxon>
        <taxon>Nocardioides</taxon>
    </lineage>
</organism>
<dbReference type="EMBL" id="JADIVZ010000001">
    <property type="protein sequence ID" value="MBF4160606.1"/>
    <property type="molecule type" value="Genomic_DNA"/>
</dbReference>
<protein>
    <submittedName>
        <fullName evidence="2">Uncharacterized protein</fullName>
    </submittedName>
</protein>
<dbReference type="AlphaFoldDB" id="A0A930UYJ0"/>
<keyword evidence="1" id="KW-0472">Membrane</keyword>
<feature type="transmembrane region" description="Helical" evidence="1">
    <location>
        <begin position="131"/>
        <end position="151"/>
    </location>
</feature>
<evidence type="ECO:0000313" key="3">
    <source>
        <dbReference type="Proteomes" id="UP000656804"/>
    </source>
</evidence>
<gene>
    <name evidence="2" type="ORF">ISG29_02825</name>
</gene>
<keyword evidence="1" id="KW-1133">Transmembrane helix</keyword>
<dbReference type="Proteomes" id="UP000656804">
    <property type="component" value="Unassembled WGS sequence"/>
</dbReference>
<sequence length="169" mass="18008">MNDAPTPPVTLRLSLRLLGGLVLLGLVTVVLTRVLRNDLVLNWAMGHESAAEVVQRQGLAYLIREQPIAVPQFFPVAATLFVVMACLIGVLGVFFAHGHHWARVCLTALLLAAAVATGSGLAVHPPATFEALSYLALAVVLGILVTMWHPLTSRFLKAMRARVSSGAIA</sequence>
<evidence type="ECO:0000313" key="2">
    <source>
        <dbReference type="EMBL" id="MBF4160606.1"/>
    </source>
</evidence>
<feature type="transmembrane region" description="Helical" evidence="1">
    <location>
        <begin position="15"/>
        <end position="35"/>
    </location>
</feature>
<keyword evidence="3" id="KW-1185">Reference proteome</keyword>
<keyword evidence="1" id="KW-0812">Transmembrane</keyword>
<feature type="transmembrane region" description="Helical" evidence="1">
    <location>
        <begin position="104"/>
        <end position="125"/>
    </location>
</feature>
<reference evidence="2" key="1">
    <citation type="submission" date="2020-11" db="EMBL/GenBank/DDBJ databases">
        <title>Nocardioides sp. CBS4Y-1, whole genome shotgun sequence.</title>
        <authorList>
            <person name="Tuo L."/>
        </authorList>
    </citation>
    <scope>NUCLEOTIDE SEQUENCE</scope>
    <source>
        <strain evidence="2">CBS4Y-1</strain>
    </source>
</reference>